<dbReference type="SUPFAM" id="SSF55729">
    <property type="entry name" value="Acyl-CoA N-acyltransferases (Nat)"/>
    <property type="match status" value="1"/>
</dbReference>
<dbReference type="AlphaFoldDB" id="A0A645JN96"/>
<dbReference type="Gene3D" id="3.40.630.30">
    <property type="match status" value="1"/>
</dbReference>
<reference evidence="1" key="1">
    <citation type="submission" date="2019-08" db="EMBL/GenBank/DDBJ databases">
        <authorList>
            <person name="Kucharzyk K."/>
            <person name="Murdoch R.W."/>
            <person name="Higgins S."/>
            <person name="Loffler F."/>
        </authorList>
    </citation>
    <scope>NUCLEOTIDE SEQUENCE</scope>
</reference>
<accession>A0A645JN96</accession>
<name>A0A645JN96_9ZZZZ</name>
<dbReference type="InterPro" id="IPR016181">
    <property type="entry name" value="Acyl_CoA_acyltransferase"/>
</dbReference>
<comment type="caution">
    <text evidence="1">The sequence shown here is derived from an EMBL/GenBank/DDBJ whole genome shotgun (WGS) entry which is preliminary data.</text>
</comment>
<dbReference type="CDD" id="cd04301">
    <property type="entry name" value="NAT_SF"/>
    <property type="match status" value="1"/>
</dbReference>
<evidence type="ECO:0000313" key="1">
    <source>
        <dbReference type="EMBL" id="MPN64229.1"/>
    </source>
</evidence>
<protein>
    <recommendedName>
        <fullName evidence="2">N-acetyltransferase domain-containing protein</fullName>
    </recommendedName>
</protein>
<evidence type="ECO:0008006" key="2">
    <source>
        <dbReference type="Google" id="ProtNLM"/>
    </source>
</evidence>
<dbReference type="EMBL" id="VSSQ01144787">
    <property type="protein sequence ID" value="MPN64229.1"/>
    <property type="molecule type" value="Genomic_DNA"/>
</dbReference>
<organism evidence="1">
    <name type="scientific">bioreactor metagenome</name>
    <dbReference type="NCBI Taxonomy" id="1076179"/>
    <lineage>
        <taxon>unclassified sequences</taxon>
        <taxon>metagenomes</taxon>
        <taxon>ecological metagenomes</taxon>
    </lineage>
</organism>
<proteinExistence type="predicted"/>
<gene>
    <name evidence="1" type="ORF">SDC9_212000</name>
</gene>
<sequence>MNYVPLEPPAASGKVKSVFCFVITPAWKRTGIATSLLTQVCQDAAQEGFDFVEAYPYQASGYQSSDFGGYVQMYLHNGFQITVDTDQGLVVRKSLH</sequence>